<comment type="caution">
    <text evidence="1">The sequence shown here is derived from an EMBL/GenBank/DDBJ whole genome shotgun (WGS) entry which is preliminary data.</text>
</comment>
<reference evidence="1" key="1">
    <citation type="submission" date="2022-11" db="EMBL/GenBank/DDBJ databases">
        <authorList>
            <person name="Scott C."/>
            <person name="Bruce N."/>
        </authorList>
    </citation>
    <scope>NUCLEOTIDE SEQUENCE</scope>
</reference>
<dbReference type="AlphaFoldDB" id="A0A9P1H1X1"/>
<dbReference type="Pfam" id="PF10294">
    <property type="entry name" value="Methyltransf_16"/>
    <property type="match status" value="1"/>
</dbReference>
<sequence length="295" mass="32218">MAGRREDVLAQLRADAFERDVAQRWLSGFLGRAEMLLCDFEDDVRQYAIDEAACIMEAMFAPSPSEDLSDGVEDEFAHEFAFSLTTPCGKETVQTPIEIKLYDRLAGKSSEDPDDVGLQIWGASIIFSRLLCADPARFGLSTKKQPGSATEAPRIIELGAGTGLMSLVLGAALPHLGLPNAQVISTDYHPQVLDNLQRNIRSNGLAVDTALLDWSCPTFDAPLDKPANVLIAADVVYGPEHAILLRDCAARFLAPRGVFWMLTTIREDGKFTGVKPPSRLPLRRTTALSMRKAVS</sequence>
<dbReference type="Proteomes" id="UP000838763">
    <property type="component" value="Unassembled WGS sequence"/>
</dbReference>
<dbReference type="CDD" id="cd02440">
    <property type="entry name" value="AdoMet_MTases"/>
    <property type="match status" value="1"/>
</dbReference>
<organism evidence="1 2">
    <name type="scientific">Parascedosporium putredinis</name>
    <dbReference type="NCBI Taxonomy" id="1442378"/>
    <lineage>
        <taxon>Eukaryota</taxon>
        <taxon>Fungi</taxon>
        <taxon>Dikarya</taxon>
        <taxon>Ascomycota</taxon>
        <taxon>Pezizomycotina</taxon>
        <taxon>Sordariomycetes</taxon>
        <taxon>Hypocreomycetidae</taxon>
        <taxon>Microascales</taxon>
        <taxon>Microascaceae</taxon>
        <taxon>Parascedosporium</taxon>
    </lineage>
</organism>
<dbReference type="GO" id="GO:0008757">
    <property type="term" value="F:S-adenosylmethionine-dependent methyltransferase activity"/>
    <property type="evidence" value="ECO:0007669"/>
    <property type="project" value="UniProtKB-ARBA"/>
</dbReference>
<accession>A0A9P1H1X1</accession>
<proteinExistence type="predicted"/>
<dbReference type="InterPro" id="IPR019410">
    <property type="entry name" value="Methyltransf_16"/>
</dbReference>
<evidence type="ECO:0000313" key="1">
    <source>
        <dbReference type="EMBL" id="CAI4213875.1"/>
    </source>
</evidence>
<keyword evidence="2" id="KW-1185">Reference proteome</keyword>
<gene>
    <name evidence="1" type="ORF">PPNO1_LOCUS3619</name>
</gene>
<evidence type="ECO:0008006" key="3">
    <source>
        <dbReference type="Google" id="ProtNLM"/>
    </source>
</evidence>
<dbReference type="Gene3D" id="3.40.50.150">
    <property type="entry name" value="Vaccinia Virus protein VP39"/>
    <property type="match status" value="1"/>
</dbReference>
<dbReference type="OrthoDB" id="433955at2759"/>
<evidence type="ECO:0000313" key="2">
    <source>
        <dbReference type="Proteomes" id="UP000838763"/>
    </source>
</evidence>
<name>A0A9P1H1X1_9PEZI</name>
<protein>
    <recommendedName>
        <fullName evidence="3">S-adenosylmethionine-dependent methyltransferase</fullName>
    </recommendedName>
</protein>
<dbReference type="PANTHER" id="PTHR14614:SF147">
    <property type="entry name" value="S-ADENOSYLMETHIONINE-DEPENDENT METHYLTRANSFERASE OF THE SEVEN BETA-STRAND FAMILY"/>
    <property type="match status" value="1"/>
</dbReference>
<dbReference type="EMBL" id="CALLCH030000009">
    <property type="protein sequence ID" value="CAI4213875.1"/>
    <property type="molecule type" value="Genomic_DNA"/>
</dbReference>
<dbReference type="PANTHER" id="PTHR14614">
    <property type="entry name" value="HEPATOCELLULAR CARCINOMA-ASSOCIATED ANTIGEN"/>
    <property type="match status" value="1"/>
</dbReference>
<dbReference type="InterPro" id="IPR029063">
    <property type="entry name" value="SAM-dependent_MTases_sf"/>
</dbReference>
<dbReference type="SUPFAM" id="SSF53335">
    <property type="entry name" value="S-adenosyl-L-methionine-dependent methyltransferases"/>
    <property type="match status" value="1"/>
</dbReference>